<dbReference type="Proteomes" id="UP000006272">
    <property type="component" value="Unassembled WGS sequence"/>
</dbReference>
<reference evidence="2 3" key="1">
    <citation type="submission" date="2012-07" db="EMBL/GenBank/DDBJ databases">
        <title>Draft genome sequence of Desulfovibrio magneticus str. Maddingley MBC34 obtained from a metagenomic sequence of a methanogenic enrichment isolated from coal-seam formation water in Victoria, Australia.</title>
        <authorList>
            <person name="Greenfield P."/>
            <person name="Hendry P."/>
            <person name="Li D."/>
            <person name="Rosewarne C.P."/>
            <person name="Tran-Dinh N."/>
            <person name="Elbourne L.D.H."/>
            <person name="Paulsen I.T."/>
            <person name="Midgley D.J."/>
        </authorList>
    </citation>
    <scope>NUCLEOTIDE SEQUENCE [LARGE SCALE GENOMIC DNA]</scope>
    <source>
        <strain evidence="3">Maddingley MBC34</strain>
    </source>
</reference>
<dbReference type="SUPFAM" id="SSF81606">
    <property type="entry name" value="PP2C-like"/>
    <property type="match status" value="1"/>
</dbReference>
<organism evidence="2 3">
    <name type="scientific">Solidesulfovibrio magneticus str. Maddingley MBC34</name>
    <dbReference type="NCBI Taxonomy" id="1206767"/>
    <lineage>
        <taxon>Bacteria</taxon>
        <taxon>Pseudomonadati</taxon>
        <taxon>Thermodesulfobacteriota</taxon>
        <taxon>Desulfovibrionia</taxon>
        <taxon>Desulfovibrionales</taxon>
        <taxon>Desulfovibrionaceae</taxon>
        <taxon>Solidesulfovibrio</taxon>
    </lineage>
</organism>
<dbReference type="AlphaFoldDB" id="K6FQ14"/>
<proteinExistence type="predicted"/>
<dbReference type="PROSITE" id="PS51746">
    <property type="entry name" value="PPM_2"/>
    <property type="match status" value="1"/>
</dbReference>
<dbReference type="PANTHER" id="PTHR47992">
    <property type="entry name" value="PROTEIN PHOSPHATASE"/>
    <property type="match status" value="1"/>
</dbReference>
<feature type="domain" description="PPM-type phosphatase" evidence="1">
    <location>
        <begin position="2"/>
        <end position="235"/>
    </location>
</feature>
<dbReference type="SMART" id="SM00332">
    <property type="entry name" value="PP2Cc"/>
    <property type="match status" value="1"/>
</dbReference>
<gene>
    <name evidence="2" type="ORF">B193_0649</name>
</gene>
<dbReference type="InterPro" id="IPR015655">
    <property type="entry name" value="PP2C"/>
</dbReference>
<evidence type="ECO:0000259" key="1">
    <source>
        <dbReference type="PROSITE" id="PS51746"/>
    </source>
</evidence>
<comment type="caution">
    <text evidence="2">The sequence shown here is derived from an EMBL/GenBank/DDBJ whole genome shotgun (WGS) entry which is preliminary data.</text>
</comment>
<dbReference type="Pfam" id="PF13672">
    <property type="entry name" value="PP2C_2"/>
    <property type="match status" value="1"/>
</dbReference>
<dbReference type="Gene3D" id="3.60.40.10">
    <property type="entry name" value="PPM-type phosphatase domain"/>
    <property type="match status" value="1"/>
</dbReference>
<dbReference type="SMART" id="SM00331">
    <property type="entry name" value="PP2C_SIG"/>
    <property type="match status" value="1"/>
</dbReference>
<dbReference type="EMBL" id="ALAO01000059">
    <property type="protein sequence ID" value="EKO40617.1"/>
    <property type="molecule type" value="Genomic_DNA"/>
</dbReference>
<dbReference type="GO" id="GO:0004722">
    <property type="term" value="F:protein serine/threonine phosphatase activity"/>
    <property type="evidence" value="ECO:0007669"/>
    <property type="project" value="InterPro"/>
</dbReference>
<dbReference type="InterPro" id="IPR001932">
    <property type="entry name" value="PPM-type_phosphatase-like_dom"/>
</dbReference>
<accession>K6FQ14</accession>
<dbReference type="CDD" id="cd00143">
    <property type="entry name" value="PP2Cc"/>
    <property type="match status" value="1"/>
</dbReference>
<sequence length="242" mass="25744">MQAFGASDQGRVRRQNQDRFLVKEFPDGSMLLAVADGLGGQAGGDVAAQAVVDALARLEPDGGSSECLLALAVETAEHVIREKTLIDPRLEGMGSTATVAWVQDGFAVYAHLGDSRLYLWRKDILSQITTDQAFLQDFLDDGSITPEQAKTHPFRNILEKCVGCAGSEPDTGSIVLHEGDTLILCTDGLFKELQEADIATVMASNGTTQQMATTLLNQALAAGGRDNTTVIVMQSTPTSSNS</sequence>
<protein>
    <submittedName>
        <fullName evidence="2">Serine/threonine protein phosphatase</fullName>
    </submittedName>
</protein>
<evidence type="ECO:0000313" key="2">
    <source>
        <dbReference type="EMBL" id="EKO40617.1"/>
    </source>
</evidence>
<evidence type="ECO:0000313" key="3">
    <source>
        <dbReference type="Proteomes" id="UP000006272"/>
    </source>
</evidence>
<dbReference type="InterPro" id="IPR036457">
    <property type="entry name" value="PPM-type-like_dom_sf"/>
</dbReference>
<name>K6FQ14_9BACT</name>